<feature type="compositionally biased region" description="Basic and acidic residues" evidence="1">
    <location>
        <begin position="76"/>
        <end position="88"/>
    </location>
</feature>
<feature type="region of interest" description="Disordered" evidence="1">
    <location>
        <begin position="52"/>
        <end position="88"/>
    </location>
</feature>
<organism evidence="2 3">
    <name type="scientific">Flavobacterium suaedae</name>
    <dbReference type="NCBI Taxonomy" id="1767027"/>
    <lineage>
        <taxon>Bacteria</taxon>
        <taxon>Pseudomonadati</taxon>
        <taxon>Bacteroidota</taxon>
        <taxon>Flavobacteriia</taxon>
        <taxon>Flavobacteriales</taxon>
        <taxon>Flavobacteriaceae</taxon>
        <taxon>Flavobacterium</taxon>
    </lineage>
</organism>
<accession>A0ABQ1JV84</accession>
<evidence type="ECO:0000256" key="1">
    <source>
        <dbReference type="SAM" id="MobiDB-lite"/>
    </source>
</evidence>
<dbReference type="RefSeq" id="WP_188620671.1">
    <property type="nucleotide sequence ID" value="NZ_BMJE01000003.1"/>
</dbReference>
<sequence length="88" mass="10276">MTEFTFNDRQNNQNFSGQPGQEQKRVYSNTLYDDPATINPDELATFPKQVKGNSDSHYHHHHVHMTSPVRNGRNITRTDNHPDKYGYM</sequence>
<comment type="caution">
    <text evidence="2">The sequence shown here is derived from an EMBL/GenBank/DDBJ whole genome shotgun (WGS) entry which is preliminary data.</text>
</comment>
<reference evidence="3" key="1">
    <citation type="journal article" date="2019" name="Int. J. Syst. Evol. Microbiol.">
        <title>The Global Catalogue of Microorganisms (GCM) 10K type strain sequencing project: providing services to taxonomists for standard genome sequencing and annotation.</title>
        <authorList>
            <consortium name="The Broad Institute Genomics Platform"/>
            <consortium name="The Broad Institute Genome Sequencing Center for Infectious Disease"/>
            <person name="Wu L."/>
            <person name="Ma J."/>
        </authorList>
    </citation>
    <scope>NUCLEOTIDE SEQUENCE [LARGE SCALE GENOMIC DNA]</scope>
    <source>
        <strain evidence="3">CGMCC 1.15461</strain>
    </source>
</reference>
<proteinExistence type="predicted"/>
<evidence type="ECO:0000313" key="3">
    <source>
        <dbReference type="Proteomes" id="UP000615760"/>
    </source>
</evidence>
<keyword evidence="3" id="KW-1185">Reference proteome</keyword>
<evidence type="ECO:0008006" key="4">
    <source>
        <dbReference type="Google" id="ProtNLM"/>
    </source>
</evidence>
<evidence type="ECO:0000313" key="2">
    <source>
        <dbReference type="EMBL" id="GGB76262.1"/>
    </source>
</evidence>
<dbReference type="EMBL" id="BMJE01000003">
    <property type="protein sequence ID" value="GGB76262.1"/>
    <property type="molecule type" value="Genomic_DNA"/>
</dbReference>
<dbReference type="Proteomes" id="UP000615760">
    <property type="component" value="Unassembled WGS sequence"/>
</dbReference>
<feature type="region of interest" description="Disordered" evidence="1">
    <location>
        <begin position="1"/>
        <end position="24"/>
    </location>
</feature>
<gene>
    <name evidence="2" type="ORF">GCM10007424_15340</name>
</gene>
<name>A0ABQ1JV84_9FLAO</name>
<protein>
    <recommendedName>
        <fullName evidence="4">Catalase</fullName>
    </recommendedName>
</protein>